<dbReference type="Proteomes" id="UP000321306">
    <property type="component" value="Unassembled WGS sequence"/>
</dbReference>
<evidence type="ECO:0000256" key="1">
    <source>
        <dbReference type="SAM" id="MobiDB-lite"/>
    </source>
</evidence>
<evidence type="ECO:0000313" key="2">
    <source>
        <dbReference type="EMBL" id="GEM44657.1"/>
    </source>
</evidence>
<evidence type="ECO:0000313" key="3">
    <source>
        <dbReference type="Proteomes" id="UP000321306"/>
    </source>
</evidence>
<dbReference type="PANTHER" id="PTHR11319:SF35">
    <property type="entry name" value="OUTER MEMBRANE PROTEIN PMPC-RELATED"/>
    <property type="match status" value="1"/>
</dbReference>
<proteinExistence type="predicted"/>
<protein>
    <submittedName>
        <fullName evidence="2">Uncharacterized protein</fullName>
    </submittedName>
</protein>
<dbReference type="SUPFAM" id="SSF51126">
    <property type="entry name" value="Pectin lyase-like"/>
    <property type="match status" value="4"/>
</dbReference>
<accession>A0A511MWV5</accession>
<dbReference type="PANTHER" id="PTHR11319">
    <property type="entry name" value="G PROTEIN-COUPLED RECEPTOR-RELATED"/>
    <property type="match status" value="1"/>
</dbReference>
<feature type="compositionally biased region" description="Pro residues" evidence="1">
    <location>
        <begin position="32"/>
        <end position="49"/>
    </location>
</feature>
<name>A0A511MWV5_DEIC1</name>
<feature type="region of interest" description="Disordered" evidence="1">
    <location>
        <begin position="32"/>
        <end position="56"/>
    </location>
</feature>
<reference evidence="2 3" key="1">
    <citation type="submission" date="2019-07" db="EMBL/GenBank/DDBJ databases">
        <title>Whole genome shotgun sequence of Deinococcus cellulosilyticus NBRC 106333.</title>
        <authorList>
            <person name="Hosoyama A."/>
            <person name="Uohara A."/>
            <person name="Ohji S."/>
            <person name="Ichikawa N."/>
        </authorList>
    </citation>
    <scope>NUCLEOTIDE SEQUENCE [LARGE SCALE GENOMIC DNA]</scope>
    <source>
        <strain evidence="2 3">NBRC 106333</strain>
    </source>
</reference>
<organism evidence="2 3">
    <name type="scientific">Deinococcus cellulosilyticus (strain DSM 18568 / NBRC 106333 / KACC 11606 / 5516J-15)</name>
    <dbReference type="NCBI Taxonomy" id="1223518"/>
    <lineage>
        <taxon>Bacteria</taxon>
        <taxon>Thermotogati</taxon>
        <taxon>Deinococcota</taxon>
        <taxon>Deinococci</taxon>
        <taxon>Deinococcales</taxon>
        <taxon>Deinococcaceae</taxon>
        <taxon>Deinococcus</taxon>
    </lineage>
</organism>
<dbReference type="EMBL" id="BJXB01000001">
    <property type="protein sequence ID" value="GEM44657.1"/>
    <property type="molecule type" value="Genomic_DNA"/>
</dbReference>
<gene>
    <name evidence="2" type="ORF">DC3_02920</name>
</gene>
<dbReference type="InterPro" id="IPR006626">
    <property type="entry name" value="PbH1"/>
</dbReference>
<keyword evidence="3" id="KW-1185">Reference proteome</keyword>
<dbReference type="RefSeq" id="WP_146881799.1">
    <property type="nucleotide sequence ID" value="NZ_BJXB01000001.1"/>
</dbReference>
<dbReference type="NCBIfam" id="NF041518">
    <property type="entry name" value="choice_anch_Q"/>
    <property type="match status" value="1"/>
</dbReference>
<comment type="caution">
    <text evidence="2">The sequence shown here is derived from an EMBL/GenBank/DDBJ whole genome shotgun (WGS) entry which is preliminary data.</text>
</comment>
<dbReference type="SMART" id="SM00710">
    <property type="entry name" value="PbH1"/>
    <property type="match status" value="16"/>
</dbReference>
<dbReference type="OrthoDB" id="57300at2"/>
<dbReference type="InterPro" id="IPR059226">
    <property type="entry name" value="Choice_anch_Q_dom"/>
</dbReference>
<sequence length="2139" mass="219306">MPEQPEFGRSRSRALPLGLLLLLVGCNLFAPPAPKTTPPNPNPPTPPTTGNPTPKGTLIEIGFEGIGSKDLISKTRFLPGGSTGIQKQDSGELTLLGGAVQFKSISNGSFDTDGSEVTDSNCDYSKGARYLYSTFLIRNATSAGVPYNAVQHNLTLVAVDANGSSYGTNAVSNLRKYDGSSYSDPASIANCIKPTHGLTYDPLTGISLRSNSADMQVYEEDDLPTAAALGVSEVFNYGFVVRSRTSTTDRSLPANPDANTYDGVVTMAVRLPKQSVSTDNPYKFSLLFMAFDDSVTRVTESLEEQASSKVQDRASLLGSGTQVQLLGGSTTPVSGYTTRTLCDTRVAGSLSGTPINLTDASGISCYSNGRVYVDASTTNTKQNGRTWATAYKNLTDALVAAKAGLAPREIWLADGTYYPDSGSKSLDRSGAVLTSPDNNTAATFYLSEGYKLYGGFSGNETSLGQRDPSNNLTILSGDVDANDTKTSGVTTSYSNISGSNSQHVVWIQGSSATPVTSSTVLDGLTITGGSATASGADALGGGLYCNGSATGNQCSPTLTDLTFKGNQASTAGGALFIAADGGGSNLQMIRGLFTGNATTGTDTSSSSGGGVLGVSALSGGYASPSFTNSLFYNNTSHHNGGVAVMSTGGSGTALVSWINSTLTANSAAGNGGAVYSDQGTPVFRNSILWNNTLTSSFNQVAGSGAQFQSSLIQNSGGSSNWDSTLGMDSGSNLDTTPLFVNAASNDYRLKTCSPAVDAGQSDLNVQTTDFAGNSRFLNDSTVTDSGDAGSKGAVIDLGALERTANTAGADCSVIRVNPAATGEGTGATWSDAATSLSEALYIANNTGRKEIWLKSGVYLPDDGNTPLDQSGKVLFAPSNNTSATFYLTEGVKIYGGFAGNEAARTSRNASSNLTILSGDIDQNDTRTSGVTLTNSGISGSNSLHVLFLKGTSSLPMTPATVLDGVTVTGGAALAASGTDSQGGALYCDGSGTGNSCSPTLTSLTFRGNVARNAGGALYLNGDAGTTSPVVTGGLFSGNAIIGANQTVNTTGGGAVALSGENAGTSSAQFTNALFYNNTSDHQAGALLVIGDGSGTVTPIFTNVTLSANTSAGPGGALYNRSATPVFHNSILWNNRVGTDPSQVKSIDSALPDFRNSLIQGSGGSTAWDASVGTDLGNNLDQMPAFVSEASNDYRLKTCSPAIDAGDSNLTALSTDFAGNNRFFNDTNTTDTGNAGGQAAVVDLGALERTSSLAGADCSVIRVNPAATGEGSGATWSDAATSLPEALYIANNTTARKEIWLKGGTYTPMDGSTQLSRFGVAFFNNALDRNYTFPMTAGVKLYGGFAGTESLSSQRNINSNVTILSADIDNNDTRTNGVTLKASDISGSNSYHLLYIVGSSSNPVTSSTEISGLTITGAKGDGSFPNNYGAGFYCFGEFTGNECSPTFTDVKVYGNTAVYGGGGGYLDAYYGGTSSPTFNRVLFSGNTTSGTATANASGGGALSVHVSENGTANPSFTNVVFYDNSSHNHGGGVLTYRKDTSQGTINSTYTNVTFYKDVAVNYGGAIYNYYTTGTVRNSILAGSSDKTGQWPVWNDNSTLNISYSVVERSISDAGTDGGNNVGLIYPYGKPLFNDASSGDLTLVPCSVATDAGNGSLLTETVDLNGNPRFSADGGVSDTGNQGGQVAMVDIGAYERQSDSSLCNVIRVDKDATGDKSGSSWKNAFTSLADALYMTRFSGTSRLELWIADGTYRPDDGYFVTDLSGSVLGTKDNNTSATFEIRPGVKLYGGFAGTETAESQRNPYSNITVLSGDIDQNDTRDSNNITLKASNISGSNSLHVMYLNGNAGTFSSSTVISGLVVTAGNAIGSDFYTRRGGGLLCYAENGTTCSPTFKDVRFVGNSALNGGGGVYLTMYNRGNSTATFTNVVFSQNSTTSGSSTNQGGGGLLIDGDTGGTVTPTFTNVVFDRNTTTAYGGGVHVYGHSANTSSPTFLNATFSGNTASAGGSGIYFFAGTSPQVANSVFWATSGASGSPIVNNGSAPSISYSLIQNGFSGSTWVSSQGTNGGNNVNLTADPFVSSSSPTGADGLWATSDDGLYLSTGNSGLNSGSNSAVSGLLTDLTGASRIQGGTVDRGAYERLP</sequence>
<dbReference type="InterPro" id="IPR012334">
    <property type="entry name" value="Pectin_lyas_fold"/>
</dbReference>
<dbReference type="Gene3D" id="2.160.20.10">
    <property type="entry name" value="Single-stranded right-handed beta-helix, Pectin lyase-like"/>
    <property type="match status" value="2"/>
</dbReference>
<dbReference type="InterPro" id="IPR011050">
    <property type="entry name" value="Pectin_lyase_fold/virulence"/>
</dbReference>